<evidence type="ECO:0000256" key="1">
    <source>
        <dbReference type="SAM" id="MobiDB-lite"/>
    </source>
</evidence>
<evidence type="ECO:0000313" key="3">
    <source>
        <dbReference type="Proteomes" id="UP001385951"/>
    </source>
</evidence>
<organism evidence="2 3">
    <name type="scientific">Cerrena zonata</name>
    <dbReference type="NCBI Taxonomy" id="2478898"/>
    <lineage>
        <taxon>Eukaryota</taxon>
        <taxon>Fungi</taxon>
        <taxon>Dikarya</taxon>
        <taxon>Basidiomycota</taxon>
        <taxon>Agaricomycotina</taxon>
        <taxon>Agaricomycetes</taxon>
        <taxon>Polyporales</taxon>
        <taxon>Cerrenaceae</taxon>
        <taxon>Cerrena</taxon>
    </lineage>
</organism>
<evidence type="ECO:0000313" key="2">
    <source>
        <dbReference type="EMBL" id="KAK7686599.1"/>
    </source>
</evidence>
<reference evidence="2 3" key="1">
    <citation type="submission" date="2022-09" db="EMBL/GenBank/DDBJ databases">
        <authorList>
            <person name="Palmer J.M."/>
        </authorList>
    </citation>
    <scope>NUCLEOTIDE SEQUENCE [LARGE SCALE GENOMIC DNA]</scope>
    <source>
        <strain evidence="2 3">DSM 7382</strain>
    </source>
</reference>
<dbReference type="AlphaFoldDB" id="A0AAW0G5E8"/>
<protein>
    <submittedName>
        <fullName evidence="2">Uncharacterized protein</fullName>
    </submittedName>
</protein>
<name>A0AAW0G5E8_9APHY</name>
<accession>A0AAW0G5E8</accession>
<comment type="caution">
    <text evidence="2">The sequence shown here is derived from an EMBL/GenBank/DDBJ whole genome shotgun (WGS) entry which is preliminary data.</text>
</comment>
<feature type="compositionally biased region" description="Basic and acidic residues" evidence="1">
    <location>
        <begin position="1"/>
        <end position="13"/>
    </location>
</feature>
<sequence length="110" mass="11971">MGGRDRQLAKTQRDTISSVPRDEGWESRRWEAVTSPGVARLGRENKVSLMIGGTGPEFQCYVGAGIEMDQVSVIQLSLRDVCSQNHGWLKRNEGGGKSSGKISLCSLCCV</sequence>
<feature type="region of interest" description="Disordered" evidence="1">
    <location>
        <begin position="1"/>
        <end position="27"/>
    </location>
</feature>
<dbReference type="Proteomes" id="UP001385951">
    <property type="component" value="Unassembled WGS sequence"/>
</dbReference>
<keyword evidence="3" id="KW-1185">Reference proteome</keyword>
<dbReference type="EMBL" id="JASBNA010000016">
    <property type="protein sequence ID" value="KAK7686599.1"/>
    <property type="molecule type" value="Genomic_DNA"/>
</dbReference>
<proteinExistence type="predicted"/>
<gene>
    <name evidence="2" type="ORF">QCA50_010199</name>
</gene>